<keyword evidence="2" id="KW-1185">Reference proteome</keyword>
<evidence type="ECO:0000313" key="2">
    <source>
        <dbReference type="Proteomes" id="UP000594342"/>
    </source>
</evidence>
<evidence type="ECO:0000313" key="1">
    <source>
        <dbReference type="EMBL" id="VBB18930.1"/>
    </source>
</evidence>
<reference evidence="1 2" key="1">
    <citation type="submission" date="2018-10" db="EMBL/GenBank/DDBJ databases">
        <authorList>
            <consortium name="IHU Genomes"/>
        </authorList>
    </citation>
    <scope>NUCLEOTIDE SEQUENCE [LARGE SCALE GENOMIC DNA]</scope>
    <source>
        <strain evidence="1 2">A1</strain>
    </source>
</reference>
<name>A0A5K0UB66_9VIRU</name>
<organism evidence="1 2">
    <name type="scientific">Yasminevirus sp. GU-2018</name>
    <dbReference type="NCBI Taxonomy" id="2420051"/>
    <lineage>
        <taxon>Viruses</taxon>
        <taxon>Varidnaviria</taxon>
        <taxon>Bamfordvirae</taxon>
        <taxon>Nucleocytoviricota</taxon>
        <taxon>Megaviricetes</taxon>
        <taxon>Imitervirales</taxon>
        <taxon>Mimiviridae</taxon>
        <taxon>Klosneuvirinae</taxon>
        <taxon>Yasminevirus</taxon>
        <taxon>Yasminevirus saudimassiliense</taxon>
    </lineage>
</organism>
<proteinExistence type="predicted"/>
<protein>
    <submittedName>
        <fullName evidence="1">Uncharacterized protein</fullName>
    </submittedName>
</protein>
<dbReference type="EMBL" id="UPSH01000001">
    <property type="protein sequence ID" value="VBB18930.1"/>
    <property type="molecule type" value="Genomic_DNA"/>
</dbReference>
<sequence>MQTKTNSCIIFSDVEPDDVGTLGIFMLLVKKGLIKVPMIVVGEGLEQHVRSKCAIVQYMLNLFGLTDIKLMCISATGYDWFPKTEYINSLFPVDQTVDSLTKNFKDVYGTDKVFGEMFQMISRGDINTFVSIMNHSVLIDFEKHVISNTGNSLLLKSITLCSYGSFNFRRLGKNQEMLIEHLDLYKDVHIGEAHHAFGQQNSINSTDHPEFFDFSEKTTDKSFKIILELFKKFSRVWDKLVNDDAYESVVSVIKKRKLVDDVESINSNDLLTVAPQAIEKFKRTIEQTTDEVILPGLTKDLGYIERNFKAYRSTLPKPGYQTVFADYLTAMIVSGVIDKYRVQKYIHFENAYTTLSDEPNTSVHQTKSKHNIYTNIGLDVGVGLLMSIM</sequence>
<comment type="caution">
    <text evidence="1">The sequence shown here is derived from an EMBL/GenBank/DDBJ whole genome shotgun (WGS) entry which is preliminary data.</text>
</comment>
<dbReference type="Proteomes" id="UP000594342">
    <property type="component" value="Unassembled WGS sequence"/>
</dbReference>
<accession>A0A5K0UB66</accession>
<gene>
    <name evidence="1" type="ORF">YASMINEVIRUS_1462</name>
</gene>